<protein>
    <recommendedName>
        <fullName evidence="2">Bacterial phospholipase C C-terminal domain-containing protein</fullName>
    </recommendedName>
</protein>
<evidence type="ECO:0000313" key="3">
    <source>
        <dbReference type="EMBL" id="GLF96997.1"/>
    </source>
</evidence>
<comment type="caution">
    <text evidence="3">The sequence shown here is derived from an EMBL/GenBank/DDBJ whole genome shotgun (WGS) entry which is preliminary data.</text>
</comment>
<dbReference type="InterPro" id="IPR008475">
    <property type="entry name" value="PLipase_C_C"/>
</dbReference>
<reference evidence="3 4" key="1">
    <citation type="submission" date="2022-10" db="EMBL/GenBank/DDBJ databases">
        <title>Draft genome sequence of Streptomyces sp. YSPA8.</title>
        <authorList>
            <person name="Moriuchi R."/>
            <person name="Dohra H."/>
            <person name="Yamamura H."/>
            <person name="Kodani S."/>
        </authorList>
    </citation>
    <scope>NUCLEOTIDE SEQUENCE [LARGE SCALE GENOMIC DNA]</scope>
    <source>
        <strain evidence="3 4">YSPA8</strain>
    </source>
</reference>
<dbReference type="Pfam" id="PF05506">
    <property type="entry name" value="PLipase_C_C"/>
    <property type="match status" value="1"/>
</dbReference>
<feature type="region of interest" description="Disordered" evidence="1">
    <location>
        <begin position="1"/>
        <end position="24"/>
    </location>
</feature>
<organism evidence="3 4">
    <name type="scientific">Streptomyces yaizuensis</name>
    <dbReference type="NCBI Taxonomy" id="2989713"/>
    <lineage>
        <taxon>Bacteria</taxon>
        <taxon>Bacillati</taxon>
        <taxon>Actinomycetota</taxon>
        <taxon>Actinomycetes</taxon>
        <taxon>Kitasatosporales</taxon>
        <taxon>Streptomycetaceae</taxon>
        <taxon>Streptomyces</taxon>
    </lineage>
</organism>
<sequence>MPVPPADPALPVQERGSRPTRPLPYEPLVDGVSTPGTGHFALTFGSGPRAGAWFLVTAANRGDGPWTYTTAAGGRITDSWNSVHSGGLYDLTVHGPNGFLRTFRGRNTAPGPEVTARHTAATGVELTMTNASGTTCRLTLTDAYGGGRRVSGDSGFLRRFAGHVENGTPGVSDPGIVTG</sequence>
<dbReference type="Proteomes" id="UP001291653">
    <property type="component" value="Unassembled WGS sequence"/>
</dbReference>
<name>A0ABQ5P3B5_9ACTN</name>
<evidence type="ECO:0000313" key="4">
    <source>
        <dbReference type="Proteomes" id="UP001291653"/>
    </source>
</evidence>
<gene>
    <name evidence="3" type="ORF">SYYSPA8_21890</name>
</gene>
<accession>A0ABQ5P3B5</accession>
<evidence type="ECO:0000256" key="1">
    <source>
        <dbReference type="SAM" id="MobiDB-lite"/>
    </source>
</evidence>
<proteinExistence type="predicted"/>
<keyword evidence="4" id="KW-1185">Reference proteome</keyword>
<evidence type="ECO:0000259" key="2">
    <source>
        <dbReference type="Pfam" id="PF05506"/>
    </source>
</evidence>
<dbReference type="EMBL" id="BSBI01000009">
    <property type="protein sequence ID" value="GLF96997.1"/>
    <property type="molecule type" value="Genomic_DNA"/>
</dbReference>
<feature type="domain" description="Bacterial phospholipase C C-terminal" evidence="2">
    <location>
        <begin position="19"/>
        <end position="106"/>
    </location>
</feature>